<reference evidence="2" key="1">
    <citation type="submission" date="2014-09" db="EMBL/GenBank/DDBJ databases">
        <authorList>
            <person name="Magalhaes I.L.F."/>
            <person name="Oliveira U."/>
            <person name="Santos F.R."/>
            <person name="Vidigal T.H.D.A."/>
            <person name="Brescovit A.D."/>
            <person name="Santos A.J."/>
        </authorList>
    </citation>
    <scope>NUCLEOTIDE SEQUENCE</scope>
    <source>
        <tissue evidence="2">Shoot tissue taken approximately 20 cm above the soil surface</tissue>
    </source>
</reference>
<feature type="region of interest" description="Disordered" evidence="1">
    <location>
        <begin position="22"/>
        <end position="56"/>
    </location>
</feature>
<sequence length="104" mass="11484">MPKTSLSTAMGLPKLLQLDSCCSEEKHSTTKKKRTPVDGSPLRISPRRRMRTPTLEGQAVPLRWKGGWPDLDGQNRVLGAEEGEETGSRSLGRGNGGLWARLDW</sequence>
<proteinExistence type="predicted"/>
<name>A0A0A9DE59_ARUDO</name>
<protein>
    <submittedName>
        <fullName evidence="2">Uncharacterized protein</fullName>
    </submittedName>
</protein>
<evidence type="ECO:0000256" key="1">
    <source>
        <dbReference type="SAM" id="MobiDB-lite"/>
    </source>
</evidence>
<dbReference type="EMBL" id="GBRH01211016">
    <property type="protein sequence ID" value="JAD86879.1"/>
    <property type="molecule type" value="Transcribed_RNA"/>
</dbReference>
<organism evidence="2">
    <name type="scientific">Arundo donax</name>
    <name type="common">Giant reed</name>
    <name type="synonym">Donax arundinaceus</name>
    <dbReference type="NCBI Taxonomy" id="35708"/>
    <lineage>
        <taxon>Eukaryota</taxon>
        <taxon>Viridiplantae</taxon>
        <taxon>Streptophyta</taxon>
        <taxon>Embryophyta</taxon>
        <taxon>Tracheophyta</taxon>
        <taxon>Spermatophyta</taxon>
        <taxon>Magnoliopsida</taxon>
        <taxon>Liliopsida</taxon>
        <taxon>Poales</taxon>
        <taxon>Poaceae</taxon>
        <taxon>PACMAD clade</taxon>
        <taxon>Arundinoideae</taxon>
        <taxon>Arundineae</taxon>
        <taxon>Arundo</taxon>
    </lineage>
</organism>
<evidence type="ECO:0000313" key="2">
    <source>
        <dbReference type="EMBL" id="JAD86879.1"/>
    </source>
</evidence>
<accession>A0A0A9DE59</accession>
<reference evidence="2" key="2">
    <citation type="journal article" date="2015" name="Data Brief">
        <title>Shoot transcriptome of the giant reed, Arundo donax.</title>
        <authorList>
            <person name="Barrero R.A."/>
            <person name="Guerrero F.D."/>
            <person name="Moolhuijzen P."/>
            <person name="Goolsby J.A."/>
            <person name="Tidwell J."/>
            <person name="Bellgard S.E."/>
            <person name="Bellgard M.I."/>
        </authorList>
    </citation>
    <scope>NUCLEOTIDE SEQUENCE</scope>
    <source>
        <tissue evidence="2">Shoot tissue taken approximately 20 cm above the soil surface</tissue>
    </source>
</reference>
<dbReference type="AlphaFoldDB" id="A0A0A9DE59"/>